<sequence length="99" mass="10535">MNRIARASAAFALSAAATTGMLAASAGTASAVTYVNDLAWSYNGGNSADNWNGCAQGKDAGNARLDHIIPRDPQEYYYCAPGAFANGVQYVNLWYRHRA</sequence>
<evidence type="ECO:0000256" key="1">
    <source>
        <dbReference type="SAM" id="SignalP"/>
    </source>
</evidence>
<name>A0ABN2W661_9ACTN</name>
<gene>
    <name evidence="2" type="ORF">GCM10009759_04050</name>
</gene>
<protein>
    <recommendedName>
        <fullName evidence="4">Secreted protein</fullName>
    </recommendedName>
</protein>
<feature type="chain" id="PRO_5047198496" description="Secreted protein" evidence="1">
    <location>
        <begin position="32"/>
        <end position="99"/>
    </location>
</feature>
<accession>A0ABN2W661</accession>
<evidence type="ECO:0000313" key="3">
    <source>
        <dbReference type="Proteomes" id="UP001500897"/>
    </source>
</evidence>
<dbReference type="Proteomes" id="UP001500897">
    <property type="component" value="Unassembled WGS sequence"/>
</dbReference>
<organism evidence="2 3">
    <name type="scientific">Kitasatospora saccharophila</name>
    <dbReference type="NCBI Taxonomy" id="407973"/>
    <lineage>
        <taxon>Bacteria</taxon>
        <taxon>Bacillati</taxon>
        <taxon>Actinomycetota</taxon>
        <taxon>Actinomycetes</taxon>
        <taxon>Kitasatosporales</taxon>
        <taxon>Streptomycetaceae</taxon>
        <taxon>Kitasatospora</taxon>
    </lineage>
</organism>
<reference evidence="2 3" key="1">
    <citation type="journal article" date="2019" name="Int. J. Syst. Evol. Microbiol.">
        <title>The Global Catalogue of Microorganisms (GCM) 10K type strain sequencing project: providing services to taxonomists for standard genome sequencing and annotation.</title>
        <authorList>
            <consortium name="The Broad Institute Genomics Platform"/>
            <consortium name="The Broad Institute Genome Sequencing Center for Infectious Disease"/>
            <person name="Wu L."/>
            <person name="Ma J."/>
        </authorList>
    </citation>
    <scope>NUCLEOTIDE SEQUENCE [LARGE SCALE GENOMIC DNA]</scope>
    <source>
        <strain evidence="2 3">JCM 14559</strain>
    </source>
</reference>
<evidence type="ECO:0008006" key="4">
    <source>
        <dbReference type="Google" id="ProtNLM"/>
    </source>
</evidence>
<keyword evidence="3" id="KW-1185">Reference proteome</keyword>
<dbReference type="RefSeq" id="WP_344549920.1">
    <property type="nucleotide sequence ID" value="NZ_BAAANS010000002.1"/>
</dbReference>
<evidence type="ECO:0000313" key="2">
    <source>
        <dbReference type="EMBL" id="GAA2084758.1"/>
    </source>
</evidence>
<keyword evidence="1" id="KW-0732">Signal</keyword>
<comment type="caution">
    <text evidence="2">The sequence shown here is derived from an EMBL/GenBank/DDBJ whole genome shotgun (WGS) entry which is preliminary data.</text>
</comment>
<feature type="signal peptide" evidence="1">
    <location>
        <begin position="1"/>
        <end position="31"/>
    </location>
</feature>
<proteinExistence type="predicted"/>
<dbReference type="EMBL" id="BAAANS010000002">
    <property type="protein sequence ID" value="GAA2084758.1"/>
    <property type="molecule type" value="Genomic_DNA"/>
</dbReference>